<evidence type="ECO:0000313" key="2">
    <source>
        <dbReference type="Proteomes" id="UP000887013"/>
    </source>
</evidence>
<reference evidence="1" key="1">
    <citation type="submission" date="2020-08" db="EMBL/GenBank/DDBJ databases">
        <title>Multicomponent nature underlies the extraordinary mechanical properties of spider dragline silk.</title>
        <authorList>
            <person name="Kono N."/>
            <person name="Nakamura H."/>
            <person name="Mori M."/>
            <person name="Yoshida Y."/>
            <person name="Ohtoshi R."/>
            <person name="Malay A.D."/>
            <person name="Moran D.A.P."/>
            <person name="Tomita M."/>
            <person name="Numata K."/>
            <person name="Arakawa K."/>
        </authorList>
    </citation>
    <scope>NUCLEOTIDE SEQUENCE</scope>
</reference>
<comment type="caution">
    <text evidence="1">The sequence shown here is derived from an EMBL/GenBank/DDBJ whole genome shotgun (WGS) entry which is preliminary data.</text>
</comment>
<keyword evidence="2" id="KW-1185">Reference proteome</keyword>
<evidence type="ECO:0000313" key="1">
    <source>
        <dbReference type="EMBL" id="GFU44256.1"/>
    </source>
</evidence>
<organism evidence="1 2">
    <name type="scientific">Nephila pilipes</name>
    <name type="common">Giant wood spider</name>
    <name type="synonym">Nephila maculata</name>
    <dbReference type="NCBI Taxonomy" id="299642"/>
    <lineage>
        <taxon>Eukaryota</taxon>
        <taxon>Metazoa</taxon>
        <taxon>Ecdysozoa</taxon>
        <taxon>Arthropoda</taxon>
        <taxon>Chelicerata</taxon>
        <taxon>Arachnida</taxon>
        <taxon>Araneae</taxon>
        <taxon>Araneomorphae</taxon>
        <taxon>Entelegynae</taxon>
        <taxon>Araneoidea</taxon>
        <taxon>Nephilidae</taxon>
        <taxon>Nephila</taxon>
    </lineage>
</organism>
<dbReference type="Proteomes" id="UP000887013">
    <property type="component" value="Unassembled WGS sequence"/>
</dbReference>
<name>A0A8X6QY99_NEPPI</name>
<protein>
    <submittedName>
        <fullName evidence="1">Uncharacterized protein</fullName>
    </submittedName>
</protein>
<dbReference type="EMBL" id="BMAW01085734">
    <property type="protein sequence ID" value="GFU44256.1"/>
    <property type="molecule type" value="Genomic_DNA"/>
</dbReference>
<accession>A0A8X6QY99</accession>
<dbReference type="AlphaFoldDB" id="A0A8X6QY99"/>
<gene>
    <name evidence="1" type="ORF">NPIL_259451</name>
</gene>
<sequence>MATVLIDCESVINSRLLTHVSEHELTTDFYPCSYKMSARHVPDIVTMEQGPLNRRLKYRQDTEEFTKRPYVRYARQNKKKAWLQCVGSKYALYSQQRYAAFLAKALRMPVYFSKEGAFCLLAFAWLRKRQKRLHTVLQCAVVVRRGKKMRMAKCFIVCLIFDIRI</sequence>
<proteinExistence type="predicted"/>